<dbReference type="Gene3D" id="1.10.260.40">
    <property type="entry name" value="lambda repressor-like DNA-binding domains"/>
    <property type="match status" value="1"/>
</dbReference>
<dbReference type="EMBL" id="JAMGZK010000053">
    <property type="protein sequence ID" value="MCU6666121.1"/>
    <property type="molecule type" value="Genomic_DNA"/>
</dbReference>
<dbReference type="Pfam" id="PF15943">
    <property type="entry name" value="YdaS_toxin"/>
    <property type="match status" value="1"/>
</dbReference>
<evidence type="ECO:0000313" key="2">
    <source>
        <dbReference type="Proteomes" id="UP001063816"/>
    </source>
</evidence>
<dbReference type="GO" id="GO:0003677">
    <property type="term" value="F:DNA binding"/>
    <property type="evidence" value="ECO:0007669"/>
    <property type="project" value="InterPro"/>
</dbReference>
<dbReference type="RefSeq" id="WP_271283654.1">
    <property type="nucleotide sequence ID" value="NZ_JAMGZK010000053.1"/>
</dbReference>
<protein>
    <submittedName>
        <fullName evidence="1">Helix-turn-helix domain-containing protein</fullName>
    </submittedName>
</protein>
<dbReference type="Proteomes" id="UP001063816">
    <property type="component" value="Unassembled WGS sequence"/>
</dbReference>
<dbReference type="InterPro" id="IPR031856">
    <property type="entry name" value="YdaS_toxin-like"/>
</dbReference>
<reference evidence="1" key="1">
    <citation type="submission" date="2022-05" db="EMBL/GenBank/DDBJ databases">
        <title>Description of a novel species of Leclercia; Leclercia tamurae and the Proposal for a Novel Genus Silvania gen. nov. Containing Two Novel Species Silvania hatchlandensis sp. nov. and Silvania confinis sp. nov. Isolated from the Rhizosphere of Oak.</title>
        <authorList>
            <person name="Maddock D.W."/>
            <person name="Brady C.L."/>
            <person name="Denman S."/>
            <person name="Arnold D."/>
        </authorList>
    </citation>
    <scope>NUCLEOTIDE SEQUENCE</scope>
    <source>
        <strain evidence="1">H19S6</strain>
    </source>
</reference>
<accession>A0A9J6Q4X8</accession>
<name>A0A9J6Q4X8_9ENTR</name>
<proteinExistence type="predicted"/>
<organism evidence="1 2">
    <name type="scientific">Silvania hatchlandensis</name>
    <dbReference type="NCBI Taxonomy" id="2926469"/>
    <lineage>
        <taxon>Bacteria</taxon>
        <taxon>Pseudomonadati</taxon>
        <taxon>Pseudomonadota</taxon>
        <taxon>Gammaproteobacteria</taxon>
        <taxon>Enterobacterales</taxon>
        <taxon>Enterobacteriaceae</taxon>
        <taxon>Silvania</taxon>
    </lineage>
</organism>
<sequence>MNALDKAIAAAGSATKLAELLSTSAMNVSHWRNRNGGQVPQARVLPIFHATGVTPHELRPDLYPNPTDGLPK</sequence>
<dbReference type="SUPFAM" id="SSF47413">
    <property type="entry name" value="lambda repressor-like DNA-binding domains"/>
    <property type="match status" value="1"/>
</dbReference>
<evidence type="ECO:0000313" key="1">
    <source>
        <dbReference type="EMBL" id="MCU6666121.1"/>
    </source>
</evidence>
<gene>
    <name evidence="1" type="ORF">M8014_17450</name>
</gene>
<dbReference type="AlphaFoldDB" id="A0A9J6Q4X8"/>
<keyword evidence="2" id="KW-1185">Reference proteome</keyword>
<comment type="caution">
    <text evidence="1">The sequence shown here is derived from an EMBL/GenBank/DDBJ whole genome shotgun (WGS) entry which is preliminary data.</text>
</comment>
<dbReference type="InterPro" id="IPR010982">
    <property type="entry name" value="Lambda_DNA-bd_dom_sf"/>
</dbReference>